<dbReference type="STRING" id="59196.RICGR_0894"/>
<accession>A8PN37</accession>
<comment type="caution">
    <text evidence="7">The sequence shown here is derived from an EMBL/GenBank/DDBJ whole genome shotgun (WGS) entry which is preliminary data.</text>
</comment>
<dbReference type="EMBL" id="AAQJ02000001">
    <property type="protein sequence ID" value="EDP46139.1"/>
    <property type="molecule type" value="Genomic_DNA"/>
</dbReference>
<evidence type="ECO:0000256" key="3">
    <source>
        <dbReference type="ARBA" id="ARBA00023136"/>
    </source>
</evidence>
<evidence type="ECO:0000256" key="2">
    <source>
        <dbReference type="ARBA" id="ARBA00022729"/>
    </source>
</evidence>
<keyword evidence="6" id="KW-0449">Lipoprotein</keyword>
<dbReference type="GO" id="GO:0009279">
    <property type="term" value="C:cell outer membrane"/>
    <property type="evidence" value="ECO:0007669"/>
    <property type="project" value="UniProtKB-SubCell"/>
</dbReference>
<evidence type="ECO:0000313" key="7">
    <source>
        <dbReference type="EMBL" id="EDP46139.1"/>
    </source>
</evidence>
<evidence type="ECO:0000256" key="1">
    <source>
        <dbReference type="ARBA" id="ARBA00004459"/>
    </source>
</evidence>
<keyword evidence="2" id="KW-0732">Signal</keyword>
<evidence type="ECO:0000313" key="8">
    <source>
        <dbReference type="Proteomes" id="UP000054075"/>
    </source>
</evidence>
<dbReference type="Pfam" id="PF13627">
    <property type="entry name" value="LptM_cons"/>
    <property type="match status" value="1"/>
</dbReference>
<name>A8PN37_9COXI</name>
<keyword evidence="8" id="KW-1185">Reference proteome</keyword>
<dbReference type="InterPro" id="IPR032831">
    <property type="entry name" value="LptM_cons"/>
</dbReference>
<dbReference type="Proteomes" id="UP000054075">
    <property type="component" value="Unassembled WGS sequence"/>
</dbReference>
<reference evidence="7" key="1">
    <citation type="submission" date="2006-04" db="EMBL/GenBank/DDBJ databases">
        <authorList>
            <person name="Seshadri R."/>
            <person name="Federici B.A."/>
        </authorList>
    </citation>
    <scope>NUCLEOTIDE SEQUENCE [LARGE SCALE GENOMIC DNA]</scope>
</reference>
<evidence type="ECO:0000256" key="4">
    <source>
        <dbReference type="ARBA" id="ARBA00023139"/>
    </source>
</evidence>
<dbReference type="PROSITE" id="PS51257">
    <property type="entry name" value="PROKAR_LIPOPROTEIN"/>
    <property type="match status" value="1"/>
</dbReference>
<dbReference type="AlphaFoldDB" id="A8PN37"/>
<sequence>MQTKIGCSLLYLSVLFFLTGCGQMGPLYLPHQKSSVPPFMQSVI</sequence>
<evidence type="ECO:0000256" key="5">
    <source>
        <dbReference type="ARBA" id="ARBA00023237"/>
    </source>
</evidence>
<keyword evidence="4" id="KW-0564">Palmitate</keyword>
<keyword evidence="5" id="KW-0998">Cell outer membrane</keyword>
<keyword evidence="3" id="KW-0472">Membrane</keyword>
<dbReference type="RefSeq" id="WP_006035125.1">
    <property type="nucleotide sequence ID" value="NZ_AAQJ02000001.1"/>
</dbReference>
<proteinExistence type="predicted"/>
<protein>
    <submittedName>
        <fullName evidence="7">Conserved domain protein</fullName>
    </submittedName>
</protein>
<gene>
    <name evidence="7" type="ORF">RICGR_0894</name>
</gene>
<reference evidence="7" key="2">
    <citation type="submission" date="2007-10" db="EMBL/GenBank/DDBJ databases">
        <authorList>
            <person name="Myers G.S."/>
        </authorList>
    </citation>
    <scope>NUCLEOTIDE SEQUENCE [LARGE SCALE GENOMIC DNA]</scope>
</reference>
<evidence type="ECO:0000256" key="6">
    <source>
        <dbReference type="ARBA" id="ARBA00023288"/>
    </source>
</evidence>
<comment type="subcellular location">
    <subcellularLocation>
        <location evidence="1">Cell outer membrane</location>
        <topology evidence="1">Lipid-anchor</topology>
    </subcellularLocation>
</comment>
<organism evidence="7 8">
    <name type="scientific">Rickettsiella grylli</name>
    <dbReference type="NCBI Taxonomy" id="59196"/>
    <lineage>
        <taxon>Bacteria</taxon>
        <taxon>Pseudomonadati</taxon>
        <taxon>Pseudomonadota</taxon>
        <taxon>Gammaproteobacteria</taxon>
        <taxon>Legionellales</taxon>
        <taxon>Coxiellaceae</taxon>
        <taxon>Rickettsiella</taxon>
    </lineage>
</organism>
<dbReference type="NCBIfam" id="NF047847">
    <property type="entry name" value="SS_mature_LptM"/>
    <property type="match status" value="1"/>
</dbReference>